<dbReference type="PANTHER" id="PTHR45816:SF4">
    <property type="entry name" value="RYR_IP3R HOMOLOGY ASSOCIATED DOMAIN-CONTAINING PROTEIN"/>
    <property type="match status" value="1"/>
</dbReference>
<feature type="domain" description="RIH" evidence="13">
    <location>
        <begin position="1126"/>
        <end position="1306"/>
    </location>
</feature>
<keyword evidence="9" id="KW-0175">Coiled coil</keyword>
<feature type="coiled-coil region" evidence="9">
    <location>
        <begin position="922"/>
        <end position="949"/>
    </location>
</feature>
<evidence type="ECO:0008006" key="17">
    <source>
        <dbReference type="Google" id="ProtNLM"/>
    </source>
</evidence>
<organism evidence="15 16">
    <name type="scientific">Paramecium octaurelia</name>
    <dbReference type="NCBI Taxonomy" id="43137"/>
    <lineage>
        <taxon>Eukaryota</taxon>
        <taxon>Sar</taxon>
        <taxon>Alveolata</taxon>
        <taxon>Ciliophora</taxon>
        <taxon>Intramacronucleata</taxon>
        <taxon>Oligohymenophorea</taxon>
        <taxon>Peniculida</taxon>
        <taxon>Parameciidae</taxon>
        <taxon>Paramecium</taxon>
    </lineage>
</organism>
<evidence type="ECO:0000256" key="1">
    <source>
        <dbReference type="ARBA" id="ARBA00004127"/>
    </source>
</evidence>
<keyword evidence="4 11" id="KW-1133">Transmembrane helix</keyword>
<protein>
    <recommendedName>
        <fullName evidence="17">MIR domain protein</fullName>
    </recommendedName>
</protein>
<name>A0A8S1UIJ9_PAROT</name>
<feature type="domain" description="RyR/IP3R Homology associated" evidence="14">
    <location>
        <begin position="1929"/>
        <end position="2028"/>
    </location>
</feature>
<feature type="transmembrane region" description="Helical" evidence="11">
    <location>
        <begin position="2301"/>
        <end position="2323"/>
    </location>
</feature>
<feature type="domain" description="RIH" evidence="13">
    <location>
        <begin position="449"/>
        <end position="623"/>
    </location>
</feature>
<feature type="region of interest" description="Disordered" evidence="10">
    <location>
        <begin position="1162"/>
        <end position="1182"/>
    </location>
</feature>
<dbReference type="InterPro" id="IPR015925">
    <property type="entry name" value="Ryanodine_IP3_receptor"/>
</dbReference>
<evidence type="ECO:0000313" key="15">
    <source>
        <dbReference type="EMBL" id="CAD8163973.1"/>
    </source>
</evidence>
<reference evidence="15" key="1">
    <citation type="submission" date="2021-01" db="EMBL/GenBank/DDBJ databases">
        <authorList>
            <consortium name="Genoscope - CEA"/>
            <person name="William W."/>
        </authorList>
    </citation>
    <scope>NUCLEOTIDE SEQUENCE</scope>
</reference>
<keyword evidence="2" id="KW-0813">Transport</keyword>
<keyword evidence="16" id="KW-1185">Reference proteome</keyword>
<evidence type="ECO:0000256" key="6">
    <source>
        <dbReference type="ARBA" id="ARBA00023136"/>
    </source>
</evidence>
<feature type="coiled-coil region" evidence="9">
    <location>
        <begin position="2648"/>
        <end position="2675"/>
    </location>
</feature>
<proteinExistence type="predicted"/>
<dbReference type="Pfam" id="PF01365">
    <property type="entry name" value="RYDR_ITPR"/>
    <property type="match status" value="2"/>
</dbReference>
<feature type="region of interest" description="Disordered" evidence="10">
    <location>
        <begin position="2339"/>
        <end position="2363"/>
    </location>
</feature>
<dbReference type="GO" id="GO:0016020">
    <property type="term" value="C:membrane"/>
    <property type="evidence" value="ECO:0007669"/>
    <property type="project" value="InterPro"/>
</dbReference>
<feature type="transmembrane region" description="Helical" evidence="11">
    <location>
        <begin position="2527"/>
        <end position="2549"/>
    </location>
</feature>
<dbReference type="Pfam" id="PF00520">
    <property type="entry name" value="Ion_trans"/>
    <property type="match status" value="1"/>
</dbReference>
<keyword evidence="6 11" id="KW-0472">Membrane</keyword>
<dbReference type="InterPro" id="IPR000699">
    <property type="entry name" value="RIH_dom"/>
</dbReference>
<dbReference type="GO" id="GO:0005262">
    <property type="term" value="F:calcium channel activity"/>
    <property type="evidence" value="ECO:0007669"/>
    <property type="project" value="InterPro"/>
</dbReference>
<feature type="transmembrane region" description="Helical" evidence="11">
    <location>
        <begin position="2455"/>
        <end position="2475"/>
    </location>
</feature>
<feature type="compositionally biased region" description="Low complexity" evidence="10">
    <location>
        <begin position="1173"/>
        <end position="1182"/>
    </location>
</feature>
<feature type="domain" description="Ion transport" evidence="12">
    <location>
        <begin position="2420"/>
        <end position="2555"/>
    </location>
</feature>
<evidence type="ECO:0000256" key="7">
    <source>
        <dbReference type="ARBA" id="ARBA00023286"/>
    </source>
</evidence>
<evidence type="ECO:0000256" key="11">
    <source>
        <dbReference type="SAM" id="Phobius"/>
    </source>
</evidence>
<comment type="subcellular location">
    <subcellularLocation>
        <location evidence="1">Endomembrane system</location>
        <topology evidence="1">Multi-pass membrane protein</topology>
    </subcellularLocation>
</comment>
<dbReference type="EMBL" id="CAJJDP010000044">
    <property type="protein sequence ID" value="CAD8163973.1"/>
    <property type="molecule type" value="Genomic_DNA"/>
</dbReference>
<comment type="caution">
    <text evidence="15">The sequence shown here is derived from an EMBL/GenBank/DDBJ whole genome shotgun (WGS) entry which is preliminary data.</text>
</comment>
<evidence type="ECO:0000259" key="12">
    <source>
        <dbReference type="Pfam" id="PF00520"/>
    </source>
</evidence>
<evidence type="ECO:0000256" key="8">
    <source>
        <dbReference type="ARBA" id="ARBA00023303"/>
    </source>
</evidence>
<dbReference type="Proteomes" id="UP000683925">
    <property type="component" value="Unassembled WGS sequence"/>
</dbReference>
<evidence type="ECO:0000313" key="16">
    <source>
        <dbReference type="Proteomes" id="UP000683925"/>
    </source>
</evidence>
<gene>
    <name evidence="15" type="ORF">POCTA_138.1.T0440123</name>
</gene>
<dbReference type="OMA" id="CEYTNID"/>
<evidence type="ECO:0000256" key="2">
    <source>
        <dbReference type="ARBA" id="ARBA00022448"/>
    </source>
</evidence>
<dbReference type="PANTHER" id="PTHR45816">
    <property type="entry name" value="MIR DOMAIN-CONTAINING PROTEIN"/>
    <property type="match status" value="1"/>
</dbReference>
<dbReference type="Pfam" id="PF08454">
    <property type="entry name" value="RIH_assoc"/>
    <property type="match status" value="1"/>
</dbReference>
<sequence>MIKQTLKYGQVVRIHLNSKDENGIIVAKGFLDPNAYYMQIDDLRKANNFRDSLFTILPRGTFELHDEYLKEKKNQTVDALKSRVQTEASQYYTIIQSRMHEEILLGAEVVFKHVDSQRYLFGSYDCSEVAMDAFKLKLSPQLSSHTIFKLAPYQTYQKEGQIIQIDEPLIIVHEKTQCKLDYEKCRMFLDLQMSKGLNCKASQNDSFNKTFKQPINTRDEAVVSLNSDRQWKFQLHEQNGKIIPNDLCFFIFSQDGSYLTSDGRRLLLQEYKDNEYIPLDCVWELQLYENKYVIRSQISGFVINSNSQLSQYEMLDDQHLQIEPAKLGTNEVTFNMFVKIKFDNKELQKSNLQRCKTKKLTITQLEIEKYQKLLGQEDLDYVQYNVQFLPTNSVHGFQIKRLNEDLKKDLLLITSSHEILKQFINSLQLEDRLQIESIINEKILTQVLKVIQKLIAYLLNCEYTNIDKCENLPIHSRQLFMKDLRMVEIIIQIIFYFWEKHKTMSLFLHKNYEKDKLRQICIYSYVLIEKMARNNSSVKLYISQWLEFFLKQAIDIDDEQIQISLAELLNDNYYSINKFVQEATFKNLVKNISEKKNVHEKHLRIFSSIIICDGKPIIKNQIELLNKFFKPQSSDQNYYIFKFLFKEEDQKIKVQHLNKQWFTLKEFHDYSQMQDDLQTWNYFLAYINLLSDICQNRNKQGTNYVHQFYELSVLSTILQDPETEQINAIDPFLKLIHSAFIDSSLFAPIRRIARVREWAKIKDKTDIIKTKTKVNKDQKRVLEFIQDYITKKFNQNGKEKQYFKTLYTVLYVLKTTIRLGYWEKIDDLKNLLEPLFNIITFKQNQSEQIDQSQNSNHQNQISKIIKSQNHFQSHKKRFIEINTENMIILKCKQISCEILDIIIDMETNVRVSISTINLKDFFEKEDNKRNESKQQLNEVENEAQMKNSIRRLSAQESQEKVVEEWKGKFSKLIKERDLFGKFSKDIISKFAELSKYDNEILQTYSIKLLKRIYGYRKELIENFDKTIIVNAGFTHKLSEDSRKTRTKLLSFNDFNILNLNLKNQSEYNIYLWVDKKDTKEKGTGVIQDLCWLIECLKSGDQVLQENVKVNYDDFYADNRLQQVYTEKEQNFKLHQSLIKCQDLHENILVFINIATKMVNEVQEASDKQENENNKQIQKDQQNNSDDKLIMKTLYVSFQFLTMLLWNHHENKQDSDFIKIIPNLFQYIKYNLFCIQFLRELFQNNKSLLFNESKISQIINEVVKQCNTLNFDQYYKAQLIDFLRILTIYNNKSIKINQNLIMAALQNRNYQKIMILFDNKDSIFDEIEKLIADYQIQYFKVLKNSNNKDDNKFININPKLTYLFNYFQLLVLLISNKNEINLGKCRQMHSHLKLIRLYQRTGQCWPLKRYLRAYINRLYYEHNKDFIGICQNLIEIDLENILNDLKDILELRESGCDYQKIKLSNPTRFSYLCSYFYMTLEENLVSLNFIFDQLSFFDELEDTLKLNQKKSEPQLKQHSVLLEFGNILLKIEQLWSESELITNLVKVLMVVFCNIYKTFDLHTLILRDVLSNPRPFTNVIIETTCIHKKYVNGKELFVQQDLRKQTPQINQSTILSQKYQELQQKWFEIYGGRLEPNNADYNDQMKDILLNEVYDFANIDNQIRVLKQKNQWDVEKKKKKIRRIYEKETKTNMDLNKRYRNLMELFLTDKTINVYLEEEFNSFCTDLDQIKYSDKLALQPPITLKEFIQNIIHLNLNHYDTLSQDIQIFFLKALEKIIRKSENENNPELQNKMVKQQQNFLLECGAAELICKFLRIPNLELRQALTNSLISFGNAFLERGNRKCQNEIYSKLLNDSKNKILINYRQLIRRVSRAVYNNFKFRKNKPHSSFPNIELCDNIDFYDEITQTTSRLNHMEKDDAREENIKEEFINLLNRSFRFLQLLCENNNVQMKNFIRQQIDPDLNPKIGSINFIELATSQLRVFCKAFNSKISEVPIYILDFILEVVQVPCLENQITLCKTTFFEDVCYLVQQLSIRQNQEQRGLLSEPEGMQSLFNIYNKIIIIIMSVLEGNDDRIQEDLQKKIDPKFLIEIVRQYLQNHNPKIQSKEDMEKALEEQSLQKYDIKLDKNNEEDQQIQKKNDNIEKILNVLIIKEKIKFQNFQLDESSNYIKEIMKFLETKILRIEIIYENKPQTILYPSRPLFTFLSDETRDIIMYNVNRETQRDKINGLLEYRNQIYRELQYNYELSKREFLPITSQYIQVLRHLSAFFSISVNILMILFYNMEIYNFQVLLKAEFYEQLIINVLSFCQLFTTLVYYICYLNYRIPICIDKYRPMGQDLSSDDSDSELNQEESDVSDNEQSGGLNDIKEQIKQSEQNQKKNQSKIQLFSHILSYILDSAKKISQQNEDFIQITFYLVFSILGTFYKSYFFSLHLFDLFSRLTLLNNVFQAISHNAKQLIVVSLLGVLFIYVFSFTSFDQYADDIYTEKQPEEHCETLISCMITLVTSGVIGTSMSKWDFVKFCYDTLYFVFFALLFTNIVSGIMIDTFAELRDQRQKIDDDKKNCCFICGVKRAHLEKNLEQFEQHVKDKHFLWNYIYYIYCLKLKETTDYTGLEYAISEMIRKDNISWFPIQFEQEANQDKEIDVRIAQLEGEMREKNDRIVQLELDVKNKLSNINNILTSQLEKDIPSKLENLNQLITQMQSSKKSN</sequence>
<evidence type="ECO:0000259" key="14">
    <source>
        <dbReference type="Pfam" id="PF08454"/>
    </source>
</evidence>
<keyword evidence="8" id="KW-0407">Ion channel</keyword>
<evidence type="ECO:0000256" key="9">
    <source>
        <dbReference type="SAM" id="Coils"/>
    </source>
</evidence>
<keyword evidence="3 11" id="KW-0812">Transmembrane</keyword>
<evidence type="ECO:0000256" key="10">
    <source>
        <dbReference type="SAM" id="MobiDB-lite"/>
    </source>
</evidence>
<dbReference type="GO" id="GO:0012505">
    <property type="term" value="C:endomembrane system"/>
    <property type="evidence" value="ECO:0007669"/>
    <property type="project" value="UniProtKB-SubCell"/>
</dbReference>
<dbReference type="InterPro" id="IPR005821">
    <property type="entry name" value="Ion_trans_dom"/>
</dbReference>
<keyword evidence="7" id="KW-1071">Ligand-gated ion channel</keyword>
<evidence type="ECO:0000259" key="13">
    <source>
        <dbReference type="Pfam" id="PF01365"/>
    </source>
</evidence>
<dbReference type="OrthoDB" id="76898at2759"/>
<feature type="transmembrane region" description="Helical" evidence="11">
    <location>
        <begin position="2412"/>
        <end position="2435"/>
    </location>
</feature>
<accession>A0A8S1UIJ9</accession>
<evidence type="ECO:0000256" key="3">
    <source>
        <dbReference type="ARBA" id="ARBA00022692"/>
    </source>
</evidence>
<keyword evidence="5" id="KW-0406">Ion transport</keyword>
<feature type="compositionally biased region" description="Acidic residues" evidence="10">
    <location>
        <begin position="2340"/>
        <end position="2357"/>
    </location>
</feature>
<evidence type="ECO:0000256" key="5">
    <source>
        <dbReference type="ARBA" id="ARBA00023065"/>
    </source>
</evidence>
<evidence type="ECO:0000256" key="4">
    <source>
        <dbReference type="ARBA" id="ARBA00022989"/>
    </source>
</evidence>
<dbReference type="InterPro" id="IPR013662">
    <property type="entry name" value="RIH_assoc-dom"/>
</dbReference>